<keyword evidence="8" id="KW-1133">Transmembrane helix</keyword>
<evidence type="ECO:0000256" key="8">
    <source>
        <dbReference type="SAM" id="Phobius"/>
    </source>
</evidence>
<keyword evidence="2" id="KW-0813">Transport</keyword>
<reference evidence="9 10" key="1">
    <citation type="submission" date="2019-09" db="EMBL/GenBank/DDBJ databases">
        <authorList>
            <person name="Cremers G."/>
        </authorList>
    </citation>
    <scope>NUCLEOTIDE SEQUENCE [LARGE SCALE GENOMIC DNA]</scope>
    <source>
        <strain evidence="9">4A</strain>
    </source>
</reference>
<comment type="subcellular location">
    <subcellularLocation>
        <location evidence="1">Membrane</location>
    </subcellularLocation>
</comment>
<dbReference type="GO" id="GO:0046961">
    <property type="term" value="F:proton-transporting ATPase activity, rotational mechanism"/>
    <property type="evidence" value="ECO:0007669"/>
    <property type="project" value="TreeGrafter"/>
</dbReference>
<protein>
    <submittedName>
        <fullName evidence="9">F-type H+-transporting ATPase subunit b</fullName>
    </submittedName>
</protein>
<dbReference type="AlphaFoldDB" id="A0A5E6MBP2"/>
<evidence type="ECO:0000313" key="10">
    <source>
        <dbReference type="Proteomes" id="UP000334923"/>
    </source>
</evidence>
<feature type="transmembrane region" description="Helical" evidence="8">
    <location>
        <begin position="6"/>
        <end position="27"/>
    </location>
</feature>
<dbReference type="InterPro" id="IPR000711">
    <property type="entry name" value="ATPase_OSCP/dsu"/>
</dbReference>
<keyword evidence="6" id="KW-0066">ATP synthesis</keyword>
<dbReference type="CDD" id="cd06503">
    <property type="entry name" value="ATP-synt_Fo_b"/>
    <property type="match status" value="1"/>
</dbReference>
<keyword evidence="10" id="KW-1185">Reference proteome</keyword>
<dbReference type="EMBL" id="CABFVA020000028">
    <property type="protein sequence ID" value="VVM05735.1"/>
    <property type="molecule type" value="Genomic_DNA"/>
</dbReference>
<keyword evidence="7" id="KW-0175">Coiled coil</keyword>
<dbReference type="RefSeq" id="WP_142659694.1">
    <property type="nucleotide sequence ID" value="NZ_CABFVA020000028.1"/>
</dbReference>
<dbReference type="InterPro" id="IPR050059">
    <property type="entry name" value="ATP_synthase_B_chain"/>
</dbReference>
<dbReference type="PANTHER" id="PTHR33445:SF2">
    <property type="entry name" value="ATP SYNTHASE SUBUNIT B', CHLOROPLASTIC"/>
    <property type="match status" value="1"/>
</dbReference>
<dbReference type="Proteomes" id="UP000334923">
    <property type="component" value="Unassembled WGS sequence"/>
</dbReference>
<evidence type="ECO:0000313" key="9">
    <source>
        <dbReference type="EMBL" id="VVM05735.1"/>
    </source>
</evidence>
<dbReference type="Pfam" id="PF00213">
    <property type="entry name" value="OSCP"/>
    <property type="match status" value="1"/>
</dbReference>
<evidence type="ECO:0000256" key="7">
    <source>
        <dbReference type="SAM" id="Coils"/>
    </source>
</evidence>
<evidence type="ECO:0000256" key="2">
    <source>
        <dbReference type="ARBA" id="ARBA00022448"/>
    </source>
</evidence>
<evidence type="ECO:0000256" key="3">
    <source>
        <dbReference type="ARBA" id="ARBA00022781"/>
    </source>
</evidence>
<organism evidence="9 10">
    <name type="scientific">Methylacidimicrobium tartarophylax</name>
    <dbReference type="NCBI Taxonomy" id="1041768"/>
    <lineage>
        <taxon>Bacteria</taxon>
        <taxon>Pseudomonadati</taxon>
        <taxon>Verrucomicrobiota</taxon>
        <taxon>Methylacidimicrobium</taxon>
    </lineage>
</organism>
<feature type="coiled-coil region" evidence="7">
    <location>
        <begin position="59"/>
        <end position="104"/>
    </location>
</feature>
<dbReference type="OrthoDB" id="466272at2"/>
<name>A0A5E6MBP2_9BACT</name>
<dbReference type="PANTHER" id="PTHR33445">
    <property type="entry name" value="ATP SYNTHASE SUBUNIT B', CHLOROPLASTIC"/>
    <property type="match status" value="1"/>
</dbReference>
<evidence type="ECO:0000256" key="5">
    <source>
        <dbReference type="ARBA" id="ARBA00023136"/>
    </source>
</evidence>
<sequence length="248" mass="28492">MSFDWTTFLLQVINFLVLIWILHRLLFRPVLRLIADRKAATAKAWEDAQRVKKEGENLQSAYENRMTLWEAEKEKARAKLLEEMQGERRRLQAENDRLIQDERERARAVEAHRLAALSQEAENRALRIASQFASRFLQDLATPDLEAKLVERAIEELERLPPEKLVEMRDSVAREGVGQIEVQTAFPLEEARRERLAKALQKACGRELPCKFQVDAQLGAGVRAEVGGWMARANLKDELLFFASKGEG</sequence>
<keyword evidence="5 8" id="KW-0472">Membrane</keyword>
<keyword evidence="3" id="KW-0375">Hydrogen ion transport</keyword>
<evidence type="ECO:0000256" key="4">
    <source>
        <dbReference type="ARBA" id="ARBA00023065"/>
    </source>
</evidence>
<evidence type="ECO:0000256" key="6">
    <source>
        <dbReference type="ARBA" id="ARBA00023310"/>
    </source>
</evidence>
<dbReference type="GO" id="GO:0016020">
    <property type="term" value="C:membrane"/>
    <property type="evidence" value="ECO:0007669"/>
    <property type="project" value="UniProtKB-SubCell"/>
</dbReference>
<accession>A0A5E6MBP2</accession>
<gene>
    <name evidence="9" type="primary">ATPF0B</name>
    <name evidence="9" type="synonym">atpF</name>
    <name evidence="9" type="ORF">MAMT_00774</name>
</gene>
<evidence type="ECO:0000256" key="1">
    <source>
        <dbReference type="ARBA" id="ARBA00004370"/>
    </source>
</evidence>
<keyword evidence="4" id="KW-0406">Ion transport</keyword>
<proteinExistence type="predicted"/>
<dbReference type="GO" id="GO:0046933">
    <property type="term" value="F:proton-transporting ATP synthase activity, rotational mechanism"/>
    <property type="evidence" value="ECO:0007669"/>
    <property type="project" value="InterPro"/>
</dbReference>
<keyword evidence="8" id="KW-0812">Transmembrane</keyword>